<keyword evidence="1" id="KW-1133">Transmembrane helix</keyword>
<keyword evidence="1" id="KW-0472">Membrane</keyword>
<proteinExistence type="predicted"/>
<dbReference type="Proteomes" id="UP000053327">
    <property type="component" value="Unassembled WGS sequence"/>
</dbReference>
<dbReference type="EMBL" id="KQ234942">
    <property type="protein sequence ID" value="KMZ83294.1"/>
    <property type="molecule type" value="Genomic_DNA"/>
</dbReference>
<name>A0A0J9SJX2_PLAV1</name>
<dbReference type="AlphaFoldDB" id="A0A0J9SJX2"/>
<evidence type="ECO:0000313" key="3">
    <source>
        <dbReference type="Proteomes" id="UP000053327"/>
    </source>
</evidence>
<reference evidence="2 3" key="1">
    <citation type="submission" date="2011-08" db="EMBL/GenBank/DDBJ databases">
        <title>The Genome Sequence of Plasmodium vivax Brazil I.</title>
        <authorList>
            <consortium name="The Broad Institute Genome Sequencing Platform"/>
            <consortium name="The Broad Institute Genome Sequencing Center for Infectious Disease"/>
            <person name="Neafsey D."/>
            <person name="Carlton J."/>
            <person name="Barnwell J."/>
            <person name="Collins W."/>
            <person name="Escalante A."/>
            <person name="Mullikin J."/>
            <person name="Saul A."/>
            <person name="Guigo R."/>
            <person name="Camara F."/>
            <person name="Young S.K."/>
            <person name="Zeng Q."/>
            <person name="Gargeya S."/>
            <person name="Fitzgerald M."/>
            <person name="Haas B."/>
            <person name="Abouelleil A."/>
            <person name="Alvarado L."/>
            <person name="Arachchi H.M."/>
            <person name="Berlin A."/>
            <person name="Brown A."/>
            <person name="Chapman S.B."/>
            <person name="Chen Z."/>
            <person name="Dunbar C."/>
            <person name="Freedman E."/>
            <person name="Gearin G."/>
            <person name="Gellesch M."/>
            <person name="Goldberg J."/>
            <person name="Griggs A."/>
            <person name="Gujja S."/>
            <person name="Heiman D."/>
            <person name="Howarth C."/>
            <person name="Larson L."/>
            <person name="Lui A."/>
            <person name="MacDonald P.J.P."/>
            <person name="Montmayeur A."/>
            <person name="Murphy C."/>
            <person name="Neiman D."/>
            <person name="Pearson M."/>
            <person name="Priest M."/>
            <person name="Roberts A."/>
            <person name="Saif S."/>
            <person name="Shea T."/>
            <person name="Shenoy N."/>
            <person name="Sisk P."/>
            <person name="Stolte C."/>
            <person name="Sykes S."/>
            <person name="Wortman J."/>
            <person name="Nusbaum C."/>
            <person name="Birren B."/>
        </authorList>
    </citation>
    <scope>NUCLEOTIDE SEQUENCE [LARGE SCALE GENOMIC DNA]</scope>
    <source>
        <strain evidence="2 3">Brazil I</strain>
    </source>
</reference>
<evidence type="ECO:0000313" key="2">
    <source>
        <dbReference type="EMBL" id="KMZ83294.1"/>
    </source>
</evidence>
<accession>A0A0J9SJX2</accession>
<organism evidence="2 3">
    <name type="scientific">Plasmodium vivax (strain Brazil I)</name>
    <dbReference type="NCBI Taxonomy" id="1033975"/>
    <lineage>
        <taxon>Eukaryota</taxon>
        <taxon>Sar</taxon>
        <taxon>Alveolata</taxon>
        <taxon>Apicomplexa</taxon>
        <taxon>Aconoidasida</taxon>
        <taxon>Haemosporida</taxon>
        <taxon>Plasmodiidae</taxon>
        <taxon>Plasmodium</taxon>
        <taxon>Plasmodium (Plasmodium)</taxon>
    </lineage>
</organism>
<feature type="transmembrane region" description="Helical" evidence="1">
    <location>
        <begin position="126"/>
        <end position="151"/>
    </location>
</feature>
<gene>
    <name evidence="2" type="ORF">PVBG_06063</name>
</gene>
<keyword evidence="1" id="KW-0812">Transmembrane</keyword>
<sequence length="157" mass="18356">MNYFKGNNWNVRNDRLITNDVPMSDIGQSEPTHNLTLLGEKNTLKDISGLSEIHEKIKKYTSNSMYTYIKNLEYGYPNKKGLKRLYFLYQKKLLNEMYKLDKIAGHMKSKISYFKKVILKRHGLHFYVYSLITLCGIIMFVNAILMVSLIIMGTQQS</sequence>
<evidence type="ECO:0008006" key="4">
    <source>
        <dbReference type="Google" id="ProtNLM"/>
    </source>
</evidence>
<protein>
    <recommendedName>
        <fullName evidence="4">Variable surface protein</fullName>
    </recommendedName>
</protein>
<evidence type="ECO:0000256" key="1">
    <source>
        <dbReference type="SAM" id="Phobius"/>
    </source>
</evidence>